<feature type="transmembrane region" description="Helical" evidence="10">
    <location>
        <begin position="306"/>
        <end position="325"/>
    </location>
</feature>
<keyword evidence="3 9" id="KW-0812">Transmembrane</keyword>
<comment type="similarity">
    <text evidence="9">Belongs to the G-protein coupled receptor 1 family.</text>
</comment>
<keyword evidence="5 9" id="KW-0297">G-protein coupled receptor</keyword>
<dbReference type="PANTHER" id="PTHR10489:SF730">
    <property type="entry name" value="CHEMOKINE XC RECEPTOR 1"/>
    <property type="match status" value="1"/>
</dbReference>
<dbReference type="Pfam" id="PF00001">
    <property type="entry name" value="7tm_1"/>
    <property type="match status" value="1"/>
</dbReference>
<keyword evidence="4 10" id="KW-1133">Transmembrane helix</keyword>
<dbReference type="PRINTS" id="PR00237">
    <property type="entry name" value="GPCRRHODOPSN"/>
</dbReference>
<dbReference type="PRINTS" id="PR00657">
    <property type="entry name" value="CCCHEMOKINER"/>
</dbReference>
<evidence type="ECO:0000256" key="3">
    <source>
        <dbReference type="ARBA" id="ARBA00022692"/>
    </source>
</evidence>
<evidence type="ECO:0000256" key="7">
    <source>
        <dbReference type="ARBA" id="ARBA00023170"/>
    </source>
</evidence>
<keyword evidence="7 9" id="KW-0675">Receptor</keyword>
<feature type="transmembrane region" description="Helical" evidence="10">
    <location>
        <begin position="147"/>
        <end position="169"/>
    </location>
</feature>
<reference evidence="12 13" key="1">
    <citation type="submission" date="2020-02" db="EMBL/GenBank/DDBJ databases">
        <title>Esox lucius (northern pike) genome, fEsoLuc1, primary haplotype.</title>
        <authorList>
            <person name="Myers G."/>
            <person name="Karagic N."/>
            <person name="Meyer A."/>
            <person name="Pippel M."/>
            <person name="Reichard M."/>
            <person name="Winkler S."/>
            <person name="Tracey A."/>
            <person name="Sims Y."/>
            <person name="Howe K."/>
            <person name="Rhie A."/>
            <person name="Formenti G."/>
            <person name="Durbin R."/>
            <person name="Fedrigo O."/>
            <person name="Jarvis E.D."/>
        </authorList>
    </citation>
    <scope>NUCLEOTIDE SEQUENCE [LARGE SCALE GENOMIC DNA]</scope>
</reference>
<evidence type="ECO:0000256" key="6">
    <source>
        <dbReference type="ARBA" id="ARBA00023136"/>
    </source>
</evidence>
<evidence type="ECO:0000256" key="9">
    <source>
        <dbReference type="RuleBase" id="RU000688"/>
    </source>
</evidence>
<accession>A0AAY5KGF5</accession>
<evidence type="ECO:0000256" key="4">
    <source>
        <dbReference type="ARBA" id="ARBA00022989"/>
    </source>
</evidence>
<dbReference type="GO" id="GO:0019957">
    <property type="term" value="F:C-C chemokine binding"/>
    <property type="evidence" value="ECO:0007669"/>
    <property type="project" value="TreeGrafter"/>
</dbReference>
<dbReference type="GO" id="GO:0019722">
    <property type="term" value="P:calcium-mediated signaling"/>
    <property type="evidence" value="ECO:0007669"/>
    <property type="project" value="TreeGrafter"/>
</dbReference>
<dbReference type="InterPro" id="IPR050119">
    <property type="entry name" value="CCR1-9-like"/>
</dbReference>
<evidence type="ECO:0000256" key="2">
    <source>
        <dbReference type="ARBA" id="ARBA00022475"/>
    </source>
</evidence>
<evidence type="ECO:0000256" key="10">
    <source>
        <dbReference type="SAM" id="Phobius"/>
    </source>
</evidence>
<proteinExistence type="inferred from homology"/>
<evidence type="ECO:0000313" key="13">
    <source>
        <dbReference type="Proteomes" id="UP000265140"/>
    </source>
</evidence>
<dbReference type="PANTHER" id="PTHR10489">
    <property type="entry name" value="CELL ADHESION MOLECULE"/>
    <property type="match status" value="1"/>
</dbReference>
<dbReference type="GO" id="GO:0007204">
    <property type="term" value="P:positive regulation of cytosolic calcium ion concentration"/>
    <property type="evidence" value="ECO:0007669"/>
    <property type="project" value="TreeGrafter"/>
</dbReference>
<dbReference type="Gene3D" id="1.20.1070.10">
    <property type="entry name" value="Rhodopsin 7-helix transmembrane proteins"/>
    <property type="match status" value="1"/>
</dbReference>
<evidence type="ECO:0000259" key="11">
    <source>
        <dbReference type="PROSITE" id="PS50262"/>
    </source>
</evidence>
<feature type="transmembrane region" description="Helical" evidence="10">
    <location>
        <begin position="66"/>
        <end position="90"/>
    </location>
</feature>
<dbReference type="AlphaFoldDB" id="A0AAY5KGF5"/>
<dbReference type="RefSeq" id="XP_034147471.1">
    <property type="nucleotide sequence ID" value="XM_034291580.1"/>
</dbReference>
<sequence>MELSPQPAIGEEFGSLNTTDYPTITNYEEHSLPASDTTINSDQTTDFYSDDGHFCEKTEVQRSGAIIMSVVLPLVIALSLLGNLLVLVVLTRYERLRALTNAFMLNLAVSELLFTCGLPFWVSYHLIGWSYGDVTCKAISFLFYAGYYSSGFFLIVMTLHRYLAVFFPLSHLVSGPSHSQGVLSLVISLVVWTISLLAATPAAIFSKVIADTNNPIDPTDPGPDYYNDHDAANDSQYFQHCQVENISWRDLGVYQQNVLFLLMLLVFCVCYSQILFRLHRPKAGVKFRVSRQNSGGDRRNQRTVRLILGLVVVFFVGWAPFNLVIFLRTRGFDCDTSNVLDYCFYVARLLAFSQCCLNPLLYVFIGMKFRNHLKRMLKGCCHGVTVVNNHNSSVLFRSSRLTSQSSGADFSL</sequence>
<keyword evidence="6 10" id="KW-0472">Membrane</keyword>
<feature type="transmembrane region" description="Helical" evidence="10">
    <location>
        <begin position="102"/>
        <end position="127"/>
    </location>
</feature>
<feature type="transmembrane region" description="Helical" evidence="10">
    <location>
        <begin position="258"/>
        <end position="278"/>
    </location>
</feature>
<dbReference type="GO" id="GO:0006955">
    <property type="term" value="P:immune response"/>
    <property type="evidence" value="ECO:0007669"/>
    <property type="project" value="TreeGrafter"/>
</dbReference>
<dbReference type="InterPro" id="IPR000276">
    <property type="entry name" value="GPCR_Rhodpsn"/>
</dbReference>
<evidence type="ECO:0000256" key="8">
    <source>
        <dbReference type="ARBA" id="ARBA00023224"/>
    </source>
</evidence>
<dbReference type="GeneID" id="105007480"/>
<reference evidence="12" key="2">
    <citation type="submission" date="2025-08" db="UniProtKB">
        <authorList>
            <consortium name="Ensembl"/>
        </authorList>
    </citation>
    <scope>IDENTIFICATION</scope>
</reference>
<feature type="transmembrane region" description="Helical" evidence="10">
    <location>
        <begin position="345"/>
        <end position="365"/>
    </location>
</feature>
<keyword evidence="2" id="KW-1003">Cell membrane</keyword>
<comment type="subcellular location">
    <subcellularLocation>
        <location evidence="1">Cell membrane</location>
        <topology evidence="1">Multi-pass membrane protein</topology>
    </subcellularLocation>
</comment>
<evidence type="ECO:0000313" key="12">
    <source>
        <dbReference type="Ensembl" id="ENSELUP00000088173.1"/>
    </source>
</evidence>
<name>A0AAY5KGF5_ESOLU</name>
<organism evidence="12 13">
    <name type="scientific">Esox lucius</name>
    <name type="common">Northern pike</name>
    <dbReference type="NCBI Taxonomy" id="8010"/>
    <lineage>
        <taxon>Eukaryota</taxon>
        <taxon>Metazoa</taxon>
        <taxon>Chordata</taxon>
        <taxon>Craniata</taxon>
        <taxon>Vertebrata</taxon>
        <taxon>Euteleostomi</taxon>
        <taxon>Actinopterygii</taxon>
        <taxon>Neopterygii</taxon>
        <taxon>Teleostei</taxon>
        <taxon>Protacanthopterygii</taxon>
        <taxon>Esociformes</taxon>
        <taxon>Esocidae</taxon>
        <taxon>Esox</taxon>
    </lineage>
</organism>
<feature type="transmembrane region" description="Helical" evidence="10">
    <location>
        <begin position="181"/>
        <end position="205"/>
    </location>
</feature>
<evidence type="ECO:0000256" key="5">
    <source>
        <dbReference type="ARBA" id="ARBA00023040"/>
    </source>
</evidence>
<dbReference type="PROSITE" id="PS50262">
    <property type="entry name" value="G_PROTEIN_RECEP_F1_2"/>
    <property type="match status" value="1"/>
</dbReference>
<dbReference type="Proteomes" id="UP000265140">
    <property type="component" value="Chromosome 3"/>
</dbReference>
<keyword evidence="13" id="KW-1185">Reference proteome</keyword>
<dbReference type="InterPro" id="IPR000355">
    <property type="entry name" value="Chemokine_rcpt"/>
</dbReference>
<dbReference type="PROSITE" id="PS00237">
    <property type="entry name" value="G_PROTEIN_RECEP_F1_1"/>
    <property type="match status" value="1"/>
</dbReference>
<dbReference type="Ensembl" id="ENSELUT00000104805.1">
    <property type="protein sequence ID" value="ENSELUP00000088173.1"/>
    <property type="gene ID" value="ENSELUG00000040817.1"/>
</dbReference>
<keyword evidence="8 9" id="KW-0807">Transducer</keyword>
<evidence type="ECO:0000256" key="1">
    <source>
        <dbReference type="ARBA" id="ARBA00004651"/>
    </source>
</evidence>
<reference evidence="12" key="3">
    <citation type="submission" date="2025-09" db="UniProtKB">
        <authorList>
            <consortium name="Ensembl"/>
        </authorList>
    </citation>
    <scope>IDENTIFICATION</scope>
</reference>
<protein>
    <recommendedName>
        <fullName evidence="11">G-protein coupled receptors family 1 profile domain-containing protein</fullName>
    </recommendedName>
</protein>
<dbReference type="SUPFAM" id="SSF81321">
    <property type="entry name" value="Family A G protein-coupled receptor-like"/>
    <property type="match status" value="1"/>
</dbReference>
<dbReference type="GO" id="GO:0009897">
    <property type="term" value="C:external side of plasma membrane"/>
    <property type="evidence" value="ECO:0007669"/>
    <property type="project" value="TreeGrafter"/>
</dbReference>
<dbReference type="InterPro" id="IPR017452">
    <property type="entry name" value="GPCR_Rhodpsn_7TM"/>
</dbReference>
<dbReference type="GeneTree" id="ENSGT01110000267168"/>
<feature type="domain" description="G-protein coupled receptors family 1 profile" evidence="11">
    <location>
        <begin position="82"/>
        <end position="362"/>
    </location>
</feature>
<dbReference type="GO" id="GO:0060326">
    <property type="term" value="P:cell chemotaxis"/>
    <property type="evidence" value="ECO:0007669"/>
    <property type="project" value="TreeGrafter"/>
</dbReference>
<dbReference type="GO" id="GO:0016493">
    <property type="term" value="F:C-C chemokine receptor activity"/>
    <property type="evidence" value="ECO:0007669"/>
    <property type="project" value="TreeGrafter"/>
</dbReference>